<dbReference type="SUPFAM" id="SSF52317">
    <property type="entry name" value="Class I glutamine amidotransferase-like"/>
    <property type="match status" value="1"/>
</dbReference>
<dbReference type="GO" id="GO:0005737">
    <property type="term" value="C:cytoplasm"/>
    <property type="evidence" value="ECO:0007669"/>
    <property type="project" value="TreeGrafter"/>
</dbReference>
<dbReference type="PROSITE" id="PS51733">
    <property type="entry name" value="BPL_LPL_CATALYTIC"/>
    <property type="match status" value="1"/>
</dbReference>
<reference evidence="4" key="1">
    <citation type="journal article" date="2020" name="Stud. Mycol.">
        <title>101 Dothideomycetes genomes: a test case for predicting lifestyles and emergence of pathogens.</title>
        <authorList>
            <person name="Haridas S."/>
            <person name="Albert R."/>
            <person name="Binder M."/>
            <person name="Bloem J."/>
            <person name="Labutti K."/>
            <person name="Salamov A."/>
            <person name="Andreopoulos B."/>
            <person name="Baker S."/>
            <person name="Barry K."/>
            <person name="Bills G."/>
            <person name="Bluhm B."/>
            <person name="Cannon C."/>
            <person name="Castanera R."/>
            <person name="Culley D."/>
            <person name="Daum C."/>
            <person name="Ezra D."/>
            <person name="Gonzalez J."/>
            <person name="Henrissat B."/>
            <person name="Kuo A."/>
            <person name="Liang C."/>
            <person name="Lipzen A."/>
            <person name="Lutzoni F."/>
            <person name="Magnuson J."/>
            <person name="Mondo S."/>
            <person name="Nolan M."/>
            <person name="Ohm R."/>
            <person name="Pangilinan J."/>
            <person name="Park H.-J."/>
            <person name="Ramirez L."/>
            <person name="Alfaro M."/>
            <person name="Sun H."/>
            <person name="Tritt A."/>
            <person name="Yoshinaga Y."/>
            <person name="Zwiers L.-H."/>
            <person name="Turgeon B."/>
            <person name="Goodwin S."/>
            <person name="Spatafora J."/>
            <person name="Crous P."/>
            <person name="Grigoriev I."/>
        </authorList>
    </citation>
    <scope>NUCLEOTIDE SEQUENCE</scope>
    <source>
        <strain evidence="4">HMLAC05119</strain>
    </source>
</reference>
<dbReference type="OrthoDB" id="10250105at2759"/>
<evidence type="ECO:0000256" key="1">
    <source>
        <dbReference type="ARBA" id="ARBA00009934"/>
    </source>
</evidence>
<name>A0A6A5QYT6_AMPQU</name>
<dbReference type="PANTHER" id="PTHR12835">
    <property type="entry name" value="BIOTIN PROTEIN LIGASE"/>
    <property type="match status" value="1"/>
</dbReference>
<comment type="similarity">
    <text evidence="1">Belongs to the biotin--protein ligase family.</text>
</comment>
<dbReference type="GO" id="GO:0004077">
    <property type="term" value="F:biotin--[biotin carboxyl-carrier protein] ligase activity"/>
    <property type="evidence" value="ECO:0007669"/>
    <property type="project" value="InterPro"/>
</dbReference>
<dbReference type="InterPro" id="IPR045864">
    <property type="entry name" value="aa-tRNA-synth_II/BPL/LPL"/>
</dbReference>
<keyword evidence="2 4" id="KW-0436">Ligase</keyword>
<dbReference type="PANTHER" id="PTHR12835:SF5">
    <property type="entry name" value="BIOTIN--PROTEIN LIGASE"/>
    <property type="match status" value="1"/>
</dbReference>
<sequence length="729" mass="79158">MASKKMNVLVYSGIPQTHTSCVEDADDGIGHGTTTESVRHCLYTLRRLLSPTYAVIPVTGEIIIKEPWFSTCALLVFPGGADLGYCRTLNGEGNRRISRYVNSGGSYLGFCAGGYYGSSRCEFEVDDPKMAVVGERELAFFPGVCRGLAFAGFQYASEAGARAASVKIHKDAFVNADDTVADHFKCYYNGGGVFVDADKLQHRGVEVLASYTEHLHVDSGATKAAIVYRKIGEGHAVLTGPHPEFAPQNLTKMPGIPSYASVIDRIAATDKTRIVFLGLVLQKLGLVVNEEEQAVPSLSRLHLTSHTATAVSDLVASWAEVVTVVDGDTYIKGENDVFCIEKPGSAWSVKELKRAVSAVSEKLPTMAAVTGVALGNEVQSGSENKPKTKEEEIEECIKHTAVTSPDQIVDYEKIVKVIVPHDQGLPSTREIPFHHEAFFANLSFYHNKFQNPAASFGKHLLYGEVVTSTNSMLEKNPALLRNLPTGFTMTATTQIAGRGRGGNVWISPSGGLMFSTVMHHSTALSQSAPVVFIQYLAALAIVQGIKNYAPGYEKIPVKLKWPNDIYAQLPGSSNNPVVKIGGILVNSSFSGNTYNLVCGIGLNLSNALPTTSLNLLATTLSPPLKPFTHEKLLASILAHLESLYDAFCHAGFTRDMEGDYYDSWLHTNQLVTLETEGGVKARIKGITRDWGLLLAEELGWEDRPTGRVVTLQSDSNSFDFFRGLVRRKV</sequence>
<accession>A0A6A5QYT6</accession>
<evidence type="ECO:0000313" key="4">
    <source>
        <dbReference type="EMBL" id="KAF1920965.1"/>
    </source>
</evidence>
<dbReference type="Gene3D" id="3.30.930.10">
    <property type="entry name" value="Bira Bifunctional Protein, Domain 2"/>
    <property type="match status" value="1"/>
</dbReference>
<dbReference type="NCBIfam" id="TIGR00121">
    <property type="entry name" value="birA_ligase"/>
    <property type="match status" value="1"/>
</dbReference>
<proteinExistence type="inferred from homology"/>
<dbReference type="InterPro" id="IPR029062">
    <property type="entry name" value="Class_I_gatase-like"/>
</dbReference>
<dbReference type="Pfam" id="PF03099">
    <property type="entry name" value="BPL_LplA_LipB"/>
    <property type="match status" value="1"/>
</dbReference>
<dbReference type="EMBL" id="ML979132">
    <property type="protein sequence ID" value="KAF1920965.1"/>
    <property type="molecule type" value="Genomic_DNA"/>
</dbReference>
<gene>
    <name evidence="4" type="ORF">BDU57DRAFT_465921</name>
</gene>
<protein>
    <submittedName>
        <fullName evidence="4">Biotin-protein ligase</fullName>
    </submittedName>
</protein>
<dbReference type="SUPFAM" id="SSF55681">
    <property type="entry name" value="Class II aaRS and biotin synthetases"/>
    <property type="match status" value="1"/>
</dbReference>
<evidence type="ECO:0000259" key="3">
    <source>
        <dbReference type="PROSITE" id="PS51733"/>
    </source>
</evidence>
<dbReference type="Pfam" id="PF09825">
    <property type="entry name" value="BPL_N"/>
    <property type="match status" value="1"/>
</dbReference>
<dbReference type="Proteomes" id="UP000800096">
    <property type="component" value="Unassembled WGS sequence"/>
</dbReference>
<organism evidence="4 5">
    <name type="scientific">Ampelomyces quisqualis</name>
    <name type="common">Powdery mildew agent</name>
    <dbReference type="NCBI Taxonomy" id="50730"/>
    <lineage>
        <taxon>Eukaryota</taxon>
        <taxon>Fungi</taxon>
        <taxon>Dikarya</taxon>
        <taxon>Ascomycota</taxon>
        <taxon>Pezizomycotina</taxon>
        <taxon>Dothideomycetes</taxon>
        <taxon>Pleosporomycetidae</taxon>
        <taxon>Pleosporales</taxon>
        <taxon>Pleosporineae</taxon>
        <taxon>Phaeosphaeriaceae</taxon>
        <taxon>Ampelomyces</taxon>
    </lineage>
</organism>
<dbReference type="InterPro" id="IPR019197">
    <property type="entry name" value="Biotin-prot_ligase_N"/>
</dbReference>
<dbReference type="CDD" id="cd03144">
    <property type="entry name" value="GATase1_ScBLP_like"/>
    <property type="match status" value="1"/>
</dbReference>
<keyword evidence="5" id="KW-1185">Reference proteome</keyword>
<dbReference type="InterPro" id="IPR004143">
    <property type="entry name" value="BPL_LPL_catalytic"/>
</dbReference>
<feature type="domain" description="BPL/LPL catalytic" evidence="3">
    <location>
        <begin position="445"/>
        <end position="648"/>
    </location>
</feature>
<evidence type="ECO:0000256" key="2">
    <source>
        <dbReference type="ARBA" id="ARBA00022598"/>
    </source>
</evidence>
<dbReference type="InterPro" id="IPR004408">
    <property type="entry name" value="Biotin_CoA_COase_ligase"/>
</dbReference>
<dbReference type="CDD" id="cd16442">
    <property type="entry name" value="BPL"/>
    <property type="match status" value="1"/>
</dbReference>
<dbReference type="AlphaFoldDB" id="A0A6A5QYT6"/>
<evidence type="ECO:0000313" key="5">
    <source>
        <dbReference type="Proteomes" id="UP000800096"/>
    </source>
</evidence>